<name>A0A1X2GSH9_9FUNG</name>
<reference evidence="1 2" key="1">
    <citation type="submission" date="2016-07" db="EMBL/GenBank/DDBJ databases">
        <title>Pervasive Adenine N6-methylation of Active Genes in Fungi.</title>
        <authorList>
            <consortium name="DOE Joint Genome Institute"/>
            <person name="Mondo S.J."/>
            <person name="Dannebaum R.O."/>
            <person name="Kuo R.C."/>
            <person name="Labutti K."/>
            <person name="Haridas S."/>
            <person name="Kuo A."/>
            <person name="Salamov A."/>
            <person name="Ahrendt S.R."/>
            <person name="Lipzen A."/>
            <person name="Sullivan W."/>
            <person name="Andreopoulos W.B."/>
            <person name="Clum A."/>
            <person name="Lindquist E."/>
            <person name="Daum C."/>
            <person name="Ramamoorthy G.K."/>
            <person name="Gryganskyi A."/>
            <person name="Culley D."/>
            <person name="Magnuson J.K."/>
            <person name="James T.Y."/>
            <person name="O'Malley M.A."/>
            <person name="Stajich J.E."/>
            <person name="Spatafora J.W."/>
            <person name="Visel A."/>
            <person name="Grigoriev I.V."/>
        </authorList>
    </citation>
    <scope>NUCLEOTIDE SEQUENCE [LARGE SCALE GENOMIC DNA]</scope>
    <source>
        <strain evidence="1 2">NRRL 3301</strain>
    </source>
</reference>
<protein>
    <submittedName>
        <fullName evidence="1">Uncharacterized protein</fullName>
    </submittedName>
</protein>
<accession>A0A1X2GSH9</accession>
<proteinExistence type="predicted"/>
<dbReference type="PANTHER" id="PTHR31389:SF4">
    <property type="entry name" value="LD39211P"/>
    <property type="match status" value="1"/>
</dbReference>
<organism evidence="1 2">
    <name type="scientific">Hesseltinella vesiculosa</name>
    <dbReference type="NCBI Taxonomy" id="101127"/>
    <lineage>
        <taxon>Eukaryota</taxon>
        <taxon>Fungi</taxon>
        <taxon>Fungi incertae sedis</taxon>
        <taxon>Mucoromycota</taxon>
        <taxon>Mucoromycotina</taxon>
        <taxon>Mucoromycetes</taxon>
        <taxon>Mucorales</taxon>
        <taxon>Cunninghamellaceae</taxon>
        <taxon>Hesseltinella</taxon>
    </lineage>
</organism>
<sequence>MQTIPKRVIICPLTINKDNSVHHQQVVIEGTSCVISTTINEVELHRVSSPAPPPPPFTIVTAASANHLCALESLLYNLYDYRAQFPAFPRIIVYNLGVNKTTQLPTLHQLRDNGLIDELLTFEYDAYPAFWDISASAGEYGWKTAMVYETAKRVGGRLLWLDAGNQITSAFLSQVIDNIQQGDGFWSPRSAFRMARLTHPGMFDYFQADPNDYARNINCNGAVFGLDASNQTIMDTIIEPWYQCGLDKNCIAPPGSSRKNHRQDQAVLTFLAYRSGHSCQWSHRFFKMQTHRDIACRANLLERETLRVLNHPSTTDYPPWTPSDTFDLVNHPEWRYPGLKTFFP</sequence>
<dbReference type="Proteomes" id="UP000242146">
    <property type="component" value="Unassembled WGS sequence"/>
</dbReference>
<evidence type="ECO:0000313" key="2">
    <source>
        <dbReference type="Proteomes" id="UP000242146"/>
    </source>
</evidence>
<gene>
    <name evidence="1" type="ORF">DM01DRAFT_1342905</name>
</gene>
<evidence type="ECO:0000313" key="1">
    <source>
        <dbReference type="EMBL" id="ORX60423.1"/>
    </source>
</evidence>
<dbReference type="EMBL" id="MCGT01000004">
    <property type="protein sequence ID" value="ORX60423.1"/>
    <property type="molecule type" value="Genomic_DNA"/>
</dbReference>
<comment type="caution">
    <text evidence="1">The sequence shown here is derived from an EMBL/GenBank/DDBJ whole genome shotgun (WGS) entry which is preliminary data.</text>
</comment>
<dbReference type="PANTHER" id="PTHR31389">
    <property type="entry name" value="LD39211P"/>
    <property type="match status" value="1"/>
</dbReference>
<keyword evidence="2" id="KW-1185">Reference proteome</keyword>
<dbReference type="AlphaFoldDB" id="A0A1X2GSH9"/>
<dbReference type="OrthoDB" id="5954868at2759"/>